<evidence type="ECO:0000256" key="1">
    <source>
        <dbReference type="SAM" id="SignalP"/>
    </source>
</evidence>
<feature type="domain" description="Saccharopine dehydrogenase NADP binding" evidence="2">
    <location>
        <begin position="6"/>
        <end position="105"/>
    </location>
</feature>
<gene>
    <name evidence="4" type="ORF">GGQ66_001898</name>
</gene>
<name>A0A7W6P1Z5_9HYPH</name>
<dbReference type="InterPro" id="IPR032095">
    <property type="entry name" value="Sacchrp_dh-like_C"/>
</dbReference>
<dbReference type="AlphaFoldDB" id="A0A7W6P1Z5"/>
<dbReference type="RefSeq" id="WP_183791757.1">
    <property type="nucleotide sequence ID" value="NZ_JACIDU010000006.1"/>
</dbReference>
<organism evidence="4 5">
    <name type="scientific">Allorhizobium borbori</name>
    <dbReference type="NCBI Taxonomy" id="485907"/>
    <lineage>
        <taxon>Bacteria</taxon>
        <taxon>Pseudomonadati</taxon>
        <taxon>Pseudomonadota</taxon>
        <taxon>Alphaproteobacteria</taxon>
        <taxon>Hyphomicrobiales</taxon>
        <taxon>Rhizobiaceae</taxon>
        <taxon>Rhizobium/Agrobacterium group</taxon>
        <taxon>Allorhizobium</taxon>
    </lineage>
</organism>
<feature type="chain" id="PRO_5031238466" evidence="1">
    <location>
        <begin position="20"/>
        <end position="356"/>
    </location>
</feature>
<dbReference type="SUPFAM" id="SSF51735">
    <property type="entry name" value="NAD(P)-binding Rossmann-fold domains"/>
    <property type="match status" value="1"/>
</dbReference>
<feature type="signal peptide" evidence="1">
    <location>
        <begin position="1"/>
        <end position="19"/>
    </location>
</feature>
<dbReference type="Gene3D" id="3.40.50.720">
    <property type="entry name" value="NAD(P)-binding Rossmann-like Domain"/>
    <property type="match status" value="1"/>
</dbReference>
<dbReference type="InterPro" id="IPR036291">
    <property type="entry name" value="NAD(P)-bd_dom_sf"/>
</dbReference>
<reference evidence="4 5" key="1">
    <citation type="submission" date="2020-08" db="EMBL/GenBank/DDBJ databases">
        <title>Genomic Encyclopedia of Type Strains, Phase IV (KMG-IV): sequencing the most valuable type-strain genomes for metagenomic binning, comparative biology and taxonomic classification.</title>
        <authorList>
            <person name="Goeker M."/>
        </authorList>
    </citation>
    <scope>NUCLEOTIDE SEQUENCE [LARGE SCALE GENOMIC DNA]</scope>
    <source>
        <strain evidence="4 5">DSM 26385</strain>
    </source>
</reference>
<accession>A0A7W6P1Z5</accession>
<protein>
    <submittedName>
        <fullName evidence="4">Saccharopine dehydrogenase-like NADP-dependent oxidoreductase</fullName>
    </submittedName>
</protein>
<evidence type="ECO:0000313" key="4">
    <source>
        <dbReference type="EMBL" id="MBB4103341.1"/>
    </source>
</evidence>
<dbReference type="EMBL" id="JACIDU010000006">
    <property type="protein sequence ID" value="MBB4103341.1"/>
    <property type="molecule type" value="Genomic_DNA"/>
</dbReference>
<dbReference type="SUPFAM" id="SSF55347">
    <property type="entry name" value="Glyceraldehyde-3-phosphate dehydrogenase-like, C-terminal domain"/>
    <property type="match status" value="1"/>
</dbReference>
<sequence>MAPMRVIIFGAGNVGTALAGALATLPDLSVTLADSTDEALDTARGLGIDARFRAGHLPDDMKAMATGHDMIVAAVPDRAVLQIARLAAETGTHYLDFSRPAAETLAVLHPLGEKRAVLTGCGASPGLVETIATGLVRQFSSIEDLTIRVGAIPRHAVNRLGYGRIWNMDGLFDEYLLPSAALRDGKPVAVEPLEGHEALSIDGAAYEAFVTSGGMTEDFANCGVPIRNLTFKTIRHPGHLDYMRFLLDDLNLRKRRDMLKSLLCNGLPVVGDDMVMFFVTARGETDGRTIERSAFHRLAPSFQAGRFNALTRVAAGYAATLIRLLTEGGLARSGRIAHSDLPTGEILESTFLEGGS</sequence>
<dbReference type="Gene3D" id="3.30.360.10">
    <property type="entry name" value="Dihydrodipicolinate Reductase, domain 2"/>
    <property type="match status" value="1"/>
</dbReference>
<dbReference type="Pfam" id="PF16653">
    <property type="entry name" value="Sacchrp_dh_C"/>
    <property type="match status" value="1"/>
</dbReference>
<comment type="caution">
    <text evidence="4">The sequence shown here is derived from an EMBL/GenBank/DDBJ whole genome shotgun (WGS) entry which is preliminary data.</text>
</comment>
<evidence type="ECO:0000259" key="2">
    <source>
        <dbReference type="Pfam" id="PF03435"/>
    </source>
</evidence>
<keyword evidence="1" id="KW-0732">Signal</keyword>
<evidence type="ECO:0000313" key="5">
    <source>
        <dbReference type="Proteomes" id="UP000584824"/>
    </source>
</evidence>
<proteinExistence type="predicted"/>
<feature type="domain" description="Saccharopine dehydrogenase-like C-terminal" evidence="3">
    <location>
        <begin position="122"/>
        <end position="336"/>
    </location>
</feature>
<dbReference type="InterPro" id="IPR005097">
    <property type="entry name" value="Sacchrp_dh_NADP-bd"/>
</dbReference>
<keyword evidence="5" id="KW-1185">Reference proteome</keyword>
<evidence type="ECO:0000259" key="3">
    <source>
        <dbReference type="Pfam" id="PF16653"/>
    </source>
</evidence>
<dbReference type="Pfam" id="PF03435">
    <property type="entry name" value="Sacchrp_dh_NADP"/>
    <property type="match status" value="1"/>
</dbReference>
<dbReference type="Proteomes" id="UP000584824">
    <property type="component" value="Unassembled WGS sequence"/>
</dbReference>